<dbReference type="Proteomes" id="UP001202289">
    <property type="component" value="Unassembled WGS sequence"/>
</dbReference>
<dbReference type="EMBL" id="JAMBOP010000015">
    <property type="protein sequence ID" value="MCM3736778.1"/>
    <property type="molecule type" value="Genomic_DNA"/>
</dbReference>
<reference evidence="1" key="1">
    <citation type="submission" date="2022-05" db="EMBL/GenBank/DDBJ databases">
        <title>Comparative Genomics of Spacecraft Associated Microbes.</title>
        <authorList>
            <person name="Tran M.T."/>
            <person name="Wright A."/>
            <person name="Seuylemezian A."/>
            <person name="Eisen J."/>
            <person name="Coil D."/>
        </authorList>
    </citation>
    <scope>NUCLEOTIDE SEQUENCE</scope>
    <source>
        <strain evidence="1">FAIRING 10M-2.2</strain>
    </source>
</reference>
<evidence type="ECO:0000313" key="1">
    <source>
        <dbReference type="EMBL" id="MCM3736778.1"/>
    </source>
</evidence>
<gene>
    <name evidence="1" type="ORF">M3215_13350</name>
</gene>
<accession>A0ACC6A8W9</accession>
<evidence type="ECO:0000313" key="2">
    <source>
        <dbReference type="Proteomes" id="UP001202289"/>
    </source>
</evidence>
<name>A0ACC6A8W9_9BACI</name>
<proteinExistence type="predicted"/>
<sequence>MFRNDTDCINDNYFKWHTSDSEVLQRVYDREEVLNDGVIVHIKMKGNDTQINEYIIEKVGPEQIRFKEPIHIRGRKKIQIPISSIGYSNKPELINYEIHLEGLCLSSDKDRLIRSMAKIAEKQADEIAKLIGKQVTNLKLAYKHHVEHKAKLEAEQGDVELQDLLTNETL</sequence>
<comment type="caution">
    <text evidence="1">The sequence shown here is derived from an EMBL/GenBank/DDBJ whole genome shotgun (WGS) entry which is preliminary data.</text>
</comment>
<keyword evidence="2" id="KW-1185">Reference proteome</keyword>
<organism evidence="1 2">
    <name type="scientific">Bacillus cytotoxicus</name>
    <dbReference type="NCBI Taxonomy" id="580165"/>
    <lineage>
        <taxon>Bacteria</taxon>
        <taxon>Bacillati</taxon>
        <taxon>Bacillota</taxon>
        <taxon>Bacilli</taxon>
        <taxon>Bacillales</taxon>
        <taxon>Bacillaceae</taxon>
        <taxon>Bacillus</taxon>
        <taxon>Bacillus cereus group</taxon>
    </lineage>
</organism>
<protein>
    <submittedName>
        <fullName evidence="1">Uncharacterized protein</fullName>
    </submittedName>
</protein>